<organism evidence="2 3">
    <name type="scientific">Pythium oligandrum</name>
    <name type="common">Mycoparasitic fungus</name>
    <dbReference type="NCBI Taxonomy" id="41045"/>
    <lineage>
        <taxon>Eukaryota</taxon>
        <taxon>Sar</taxon>
        <taxon>Stramenopiles</taxon>
        <taxon>Oomycota</taxon>
        <taxon>Peronosporomycetes</taxon>
        <taxon>Pythiales</taxon>
        <taxon>Pythiaceae</taxon>
        <taxon>Pythium</taxon>
    </lineage>
</organism>
<dbReference type="PANTHER" id="PTHR33050:SF7">
    <property type="entry name" value="RIBONUCLEASE H"/>
    <property type="match status" value="1"/>
</dbReference>
<proteinExistence type="predicted"/>
<dbReference type="EMBL" id="SPLM01000001">
    <property type="protein sequence ID" value="TMW69725.1"/>
    <property type="molecule type" value="Genomic_DNA"/>
</dbReference>
<dbReference type="Gene3D" id="1.10.443.10">
    <property type="entry name" value="Intergrase catalytic core"/>
    <property type="match status" value="1"/>
</dbReference>
<dbReference type="AlphaFoldDB" id="A0A8K1CW12"/>
<name>A0A8K1CW12_PYTOL</name>
<dbReference type="GO" id="GO:0006310">
    <property type="term" value="P:DNA recombination"/>
    <property type="evidence" value="ECO:0007669"/>
    <property type="project" value="UniProtKB-KW"/>
</dbReference>
<sequence>MESVRHVTACLDRTLRLEEAKIRLSRAKLLLDARVREPASVPSSITLRDGPKFLLDLETKRAVSQLLRRTKLSFEECIRAWRGQSEADPRPNKALRADHLEWLLHGYDQQEVVLSTIRFGVFHEFAPPTSAGCVFHNCKNHKSAGAMHNALVRSIREGQDTGAYLVLDFDAVSHWRGITPSPFGCVPKADADPSLEARVIHDLSFPRGASTNDASVQSDLPPLTYEHVRAIARRILCLKARDPRVEVLMMRGDVKSAFRHLFGHPSVIRRFAGVLQELRVLVLDLALPFGWTGSPAHYGAFGSAISFLVRRESPATLCPGDADDESFFCYEWVDDHVLVEQAKGDRLALCDIALRLAMVAVLGPRAINEKKFTSWSTQSRALGLDWDTTACTVSMPSDKVEKALGRVRALLAESTATQSSLSQLLGSLRHVSSCFRPAKPFFQRLATLHRQAYRFVTVEISTAARLDLLWFEHILQFGKLQGVPLRFFADLPDPDVHIFMDASDQGLCALDPARREFLRIEFDEEEQVLIRDNLLSINVREQLSAAFSVLVWGQRWRPATTNELTHLSHVRWHHRLVLGFEPQLSHGHSLAIAGMQRLDPPPQPRAPVTTAMLLWLLRRLDLSRAQHRLIGGAALLGFFFLLRSAEYLAVRGQHKLYAIQVDDVTVEDALGHATLSAACAHQVTVKFRGSKTDQSGRGEFRTLQRTGHRLLCPVVAVTWLLNHASSLNLPKNAPLCSLSRSKMLSADAMARVIRSAARGTGADPTKFSCHSLRSGGATALLSSGVDSTVTMLHGRWRSEVFRRYTRYTRDTGANLAARMVTVNHGTRVNSSLEHQGAHAF</sequence>
<evidence type="ECO:0000313" key="3">
    <source>
        <dbReference type="Proteomes" id="UP000794436"/>
    </source>
</evidence>
<comment type="caution">
    <text evidence="2">The sequence shown here is derived from an EMBL/GenBank/DDBJ whole genome shotgun (WGS) entry which is preliminary data.</text>
</comment>
<reference evidence="2" key="1">
    <citation type="submission" date="2019-03" db="EMBL/GenBank/DDBJ databases">
        <title>Long read genome sequence of the mycoparasitic Pythium oligandrum ATCC 38472 isolated from sugarbeet rhizosphere.</title>
        <authorList>
            <person name="Gaulin E."/>
        </authorList>
    </citation>
    <scope>NUCLEOTIDE SEQUENCE</scope>
    <source>
        <strain evidence="2">ATCC 38472_TT</strain>
    </source>
</reference>
<dbReference type="InterPro" id="IPR011010">
    <property type="entry name" value="DNA_brk_join_enz"/>
</dbReference>
<dbReference type="SUPFAM" id="SSF56349">
    <property type="entry name" value="DNA breaking-rejoining enzymes"/>
    <property type="match status" value="1"/>
</dbReference>
<accession>A0A8K1CW12</accession>
<dbReference type="PANTHER" id="PTHR33050">
    <property type="entry name" value="REVERSE TRANSCRIPTASE DOMAIN-CONTAINING PROTEIN"/>
    <property type="match status" value="1"/>
</dbReference>
<dbReference type="OrthoDB" id="165983at2759"/>
<evidence type="ECO:0000313" key="2">
    <source>
        <dbReference type="EMBL" id="TMW69725.1"/>
    </source>
</evidence>
<dbReference type="Proteomes" id="UP000794436">
    <property type="component" value="Unassembled WGS sequence"/>
</dbReference>
<gene>
    <name evidence="2" type="ORF">Poli38472_001881</name>
</gene>
<evidence type="ECO:0008006" key="4">
    <source>
        <dbReference type="Google" id="ProtNLM"/>
    </source>
</evidence>
<dbReference type="GO" id="GO:0015074">
    <property type="term" value="P:DNA integration"/>
    <property type="evidence" value="ECO:0007669"/>
    <property type="project" value="InterPro"/>
</dbReference>
<dbReference type="InterPro" id="IPR013762">
    <property type="entry name" value="Integrase-like_cat_sf"/>
</dbReference>
<protein>
    <recommendedName>
        <fullName evidence="4">Tyr recombinase domain-containing protein</fullName>
    </recommendedName>
</protein>
<evidence type="ECO:0000256" key="1">
    <source>
        <dbReference type="ARBA" id="ARBA00023172"/>
    </source>
</evidence>
<keyword evidence="1" id="KW-0233">DNA recombination</keyword>
<keyword evidence="3" id="KW-1185">Reference proteome</keyword>
<dbReference type="GO" id="GO:0003677">
    <property type="term" value="F:DNA binding"/>
    <property type="evidence" value="ECO:0007669"/>
    <property type="project" value="InterPro"/>
</dbReference>
<dbReference type="InterPro" id="IPR052055">
    <property type="entry name" value="Hepadnavirus_pol/RT"/>
</dbReference>